<dbReference type="InterPro" id="IPR008974">
    <property type="entry name" value="TRAF-like"/>
</dbReference>
<feature type="compositionally biased region" description="Polar residues" evidence="7">
    <location>
        <begin position="581"/>
        <end position="595"/>
    </location>
</feature>
<dbReference type="InterPro" id="IPR001841">
    <property type="entry name" value="Znf_RING"/>
</dbReference>
<evidence type="ECO:0000256" key="6">
    <source>
        <dbReference type="PROSITE-ProRule" id="PRU00024"/>
    </source>
</evidence>
<dbReference type="SUPFAM" id="SSF49599">
    <property type="entry name" value="TRAF domain-like"/>
    <property type="match status" value="1"/>
</dbReference>
<feature type="region of interest" description="Disordered" evidence="7">
    <location>
        <begin position="699"/>
        <end position="723"/>
    </location>
</feature>
<feature type="compositionally biased region" description="Acidic residues" evidence="7">
    <location>
        <begin position="497"/>
        <end position="516"/>
    </location>
</feature>
<evidence type="ECO:0008006" key="13">
    <source>
        <dbReference type="Google" id="ProtNLM"/>
    </source>
</evidence>
<feature type="region of interest" description="Disordered" evidence="7">
    <location>
        <begin position="763"/>
        <end position="853"/>
    </location>
</feature>
<feature type="region of interest" description="Disordered" evidence="7">
    <location>
        <begin position="637"/>
        <end position="657"/>
    </location>
</feature>
<reference evidence="12" key="1">
    <citation type="submission" date="2015-02" db="EMBL/GenBank/DDBJ databases">
        <title>Genome sequencing for Strongylocentrotus purpuratus.</title>
        <authorList>
            <person name="Murali S."/>
            <person name="Liu Y."/>
            <person name="Vee V."/>
            <person name="English A."/>
            <person name="Wang M."/>
            <person name="Skinner E."/>
            <person name="Han Y."/>
            <person name="Muzny D.M."/>
            <person name="Worley K.C."/>
            <person name="Gibbs R.A."/>
        </authorList>
    </citation>
    <scope>NUCLEOTIDE SEQUENCE</scope>
</reference>
<feature type="region of interest" description="Disordered" evidence="7">
    <location>
        <begin position="469"/>
        <end position="556"/>
    </location>
</feature>
<dbReference type="Proteomes" id="UP000007110">
    <property type="component" value="Unassembled WGS sequence"/>
</dbReference>
<feature type="compositionally biased region" description="Low complexity" evidence="7">
    <location>
        <begin position="484"/>
        <end position="496"/>
    </location>
</feature>
<keyword evidence="2" id="KW-0963">Cytoplasm</keyword>
<feature type="domain" description="MATH" evidence="10">
    <location>
        <begin position="277"/>
        <end position="402"/>
    </location>
</feature>
<accession>A0A7M7P8W9</accession>
<protein>
    <recommendedName>
        <fullName evidence="13">E3 ubiquitin-protein ligase TRIM37</fullName>
    </recommendedName>
</protein>
<feature type="compositionally biased region" description="Polar residues" evidence="7">
    <location>
        <begin position="763"/>
        <end position="798"/>
    </location>
</feature>
<dbReference type="InterPro" id="IPR013083">
    <property type="entry name" value="Znf_RING/FYVE/PHD"/>
</dbReference>
<proteinExistence type="predicted"/>
<dbReference type="GO" id="GO:0008270">
    <property type="term" value="F:zinc ion binding"/>
    <property type="evidence" value="ECO:0007669"/>
    <property type="project" value="UniProtKB-KW"/>
</dbReference>
<dbReference type="Gene3D" id="2.60.210.10">
    <property type="entry name" value="Apoptosis, Tumor Necrosis Factor Receptor Associated Protein 2, Chain A"/>
    <property type="match status" value="1"/>
</dbReference>
<dbReference type="CDD" id="cd19779">
    <property type="entry name" value="Bbox2_TRIM37_C-VIII"/>
    <property type="match status" value="1"/>
</dbReference>
<dbReference type="PROSITE" id="PS50119">
    <property type="entry name" value="ZF_BBOX"/>
    <property type="match status" value="1"/>
</dbReference>
<dbReference type="SMART" id="SM00502">
    <property type="entry name" value="BBC"/>
    <property type="match status" value="1"/>
</dbReference>
<evidence type="ECO:0000256" key="1">
    <source>
        <dbReference type="ARBA" id="ARBA00004496"/>
    </source>
</evidence>
<name>A0A7M7P8W9_STRPU</name>
<feature type="compositionally biased region" description="Polar residues" evidence="7">
    <location>
        <begin position="712"/>
        <end position="723"/>
    </location>
</feature>
<dbReference type="Gene3D" id="3.30.40.10">
    <property type="entry name" value="Zinc/RING finger domain, C3HC4 (zinc finger)"/>
    <property type="match status" value="1"/>
</dbReference>
<dbReference type="GO" id="GO:0016567">
    <property type="term" value="P:protein ubiquitination"/>
    <property type="evidence" value="ECO:0007669"/>
    <property type="project" value="InterPro"/>
</dbReference>
<dbReference type="SUPFAM" id="SSF57845">
    <property type="entry name" value="B-box zinc-binding domain"/>
    <property type="match status" value="1"/>
</dbReference>
<organism evidence="11 12">
    <name type="scientific">Strongylocentrotus purpuratus</name>
    <name type="common">Purple sea urchin</name>
    <dbReference type="NCBI Taxonomy" id="7668"/>
    <lineage>
        <taxon>Eukaryota</taxon>
        <taxon>Metazoa</taxon>
        <taxon>Echinodermata</taxon>
        <taxon>Eleutherozoa</taxon>
        <taxon>Echinozoa</taxon>
        <taxon>Echinoidea</taxon>
        <taxon>Euechinoidea</taxon>
        <taxon>Echinacea</taxon>
        <taxon>Camarodonta</taxon>
        <taxon>Echinidea</taxon>
        <taxon>Strongylocentrotidae</taxon>
        <taxon>Strongylocentrotus</taxon>
    </lineage>
</organism>
<keyword evidence="5" id="KW-0862">Zinc</keyword>
<feature type="domain" description="B box-type" evidence="9">
    <location>
        <begin position="91"/>
        <end position="133"/>
    </location>
</feature>
<dbReference type="GeneID" id="755056"/>
<sequence>MEEATVESLAEVFRCFICMEKLRDARLCPHCSKLCCYSCIRRWLTEQRPQCPHCRAPLQLHELVNCRWAEEVTQQLDTLQLCTPQGKQDEVDKDKCELHNEKLSVYCWTCHKCICHQCALWGGMHSGHTFKPLDEIWAQHASQIQEEQLALRRRLRELISLNQDIDRNVDSVRSAKDDRVREIRNTVELMISRLETQLKSKLLTLMGQKNSLMQETELLESLLHEVEHQINSCSKSELIAKSADVLQTFTQVHRKPMASFVTAPVPADFTSELVPAYDSSRFVLTSFIALQHKADPVYSPPLMVAGLSWRLKVYPDGNGVVRGNYLSVFLELSSGLPETSKYEYRVEMIHQASHDNSRNIVREFASDFEVGECWGYNRFFRLDLLSGEGYLKDDTLILQFQVRPPTFYQKCRDQQWYINQLETSQRQSVQQISDLKERLAIELSRTQSSAERSSPDTDRDGVQVKLCSEGQGDSCRDQIDTQESDNSSVTVSSPSSSDDDDEEEEEEDDEDEDDDAVATVIVADDGEHDDLEGGPLNEENDVDEETMSGENDVEHSRIWDVEEGPLDGSLDTSLNAVTMDTAHSSSLTQPSSQIPLGSVHAKSSKDKREREKRGRPLSADSILRRIQTRMLDMGLTTLDVPSSSGQEPGEVAEDAAGAVGVSKSDSALGFPYFWKPKTKPVPSISLQLSTEVCSQGEKKVDRAVDGEPTGQAEISSEDANTASASFSIEDGQLVDLSTCPSDLQSALDDLSTARLMARISALNNQLETRNDRNSTNSTQPENGSESSGGIAAVSSNAEPCQREEASSITFTRKKATPSTRSSHSAESTAGISTDSSPRATEDKPTETNKSTAC</sequence>
<keyword evidence="3" id="KW-0479">Metal-binding</keyword>
<evidence type="ECO:0000259" key="10">
    <source>
        <dbReference type="PROSITE" id="PS50144"/>
    </source>
</evidence>
<feature type="compositionally biased region" description="Basic and acidic residues" evidence="7">
    <location>
        <begin position="603"/>
        <end position="614"/>
    </location>
</feature>
<evidence type="ECO:0000259" key="9">
    <source>
        <dbReference type="PROSITE" id="PS50119"/>
    </source>
</evidence>
<evidence type="ECO:0000259" key="8">
    <source>
        <dbReference type="PROSITE" id="PS50089"/>
    </source>
</evidence>
<dbReference type="EnsemblMetazoa" id="XM_030991950">
    <property type="protein sequence ID" value="XP_030847810"/>
    <property type="gene ID" value="LOC755056"/>
</dbReference>
<dbReference type="SUPFAM" id="SSF57850">
    <property type="entry name" value="RING/U-box"/>
    <property type="match status" value="1"/>
</dbReference>
<dbReference type="InterPro" id="IPR000315">
    <property type="entry name" value="Znf_B-box"/>
</dbReference>
<evidence type="ECO:0000256" key="3">
    <source>
        <dbReference type="ARBA" id="ARBA00022723"/>
    </source>
</evidence>
<dbReference type="InterPro" id="IPR037299">
    <property type="entry name" value="TRIM37_MATH"/>
</dbReference>
<evidence type="ECO:0000313" key="11">
    <source>
        <dbReference type="EnsemblMetazoa" id="XP_030847810"/>
    </source>
</evidence>
<dbReference type="PROSITE" id="PS50144">
    <property type="entry name" value="MATH"/>
    <property type="match status" value="1"/>
</dbReference>
<dbReference type="Pfam" id="PF00643">
    <property type="entry name" value="zf-B_box"/>
    <property type="match status" value="1"/>
</dbReference>
<feature type="domain" description="RING-type" evidence="8">
    <location>
        <begin position="15"/>
        <end position="55"/>
    </location>
</feature>
<dbReference type="InterPro" id="IPR053003">
    <property type="entry name" value="TRIM_RBCC_E3_ubiq-ligases"/>
</dbReference>
<dbReference type="CDD" id="cd03773">
    <property type="entry name" value="MATH_TRIM37"/>
    <property type="match status" value="1"/>
</dbReference>
<dbReference type="InterPro" id="IPR002083">
    <property type="entry name" value="MATH/TRAF_dom"/>
</dbReference>
<dbReference type="Gene3D" id="3.30.160.60">
    <property type="entry name" value="Classic Zinc Finger"/>
    <property type="match status" value="1"/>
</dbReference>
<dbReference type="AlphaFoldDB" id="A0A7M7P8W9"/>
<dbReference type="RefSeq" id="XP_030847810.1">
    <property type="nucleotide sequence ID" value="XM_030991950.1"/>
</dbReference>
<dbReference type="GO" id="GO:0005737">
    <property type="term" value="C:cytoplasm"/>
    <property type="evidence" value="ECO:0007669"/>
    <property type="project" value="UniProtKB-SubCell"/>
</dbReference>
<dbReference type="PANTHER" id="PTHR36754:SF2">
    <property type="entry name" value="E3 UBIQUITIN-PROTEIN LIGASE TRIM37"/>
    <property type="match status" value="1"/>
</dbReference>
<evidence type="ECO:0000256" key="7">
    <source>
        <dbReference type="SAM" id="MobiDB-lite"/>
    </source>
</evidence>
<feature type="compositionally biased region" description="Acidic residues" evidence="7">
    <location>
        <begin position="524"/>
        <end position="547"/>
    </location>
</feature>
<dbReference type="PANTHER" id="PTHR36754">
    <property type="entry name" value="E3 UBIQUITIN-PROTEIN LIGASE TRIM37"/>
    <property type="match status" value="1"/>
</dbReference>
<reference evidence="11" key="2">
    <citation type="submission" date="2021-01" db="UniProtKB">
        <authorList>
            <consortium name="EnsemblMetazoa"/>
        </authorList>
    </citation>
    <scope>IDENTIFICATION</scope>
</reference>
<comment type="subcellular location">
    <subcellularLocation>
        <location evidence="1">Cytoplasm</location>
    </subcellularLocation>
</comment>
<dbReference type="CDD" id="cd16619">
    <property type="entry name" value="mRING-HC-C4C4_TRIM37_C-VIII"/>
    <property type="match status" value="1"/>
</dbReference>
<feature type="region of interest" description="Disordered" evidence="7">
    <location>
        <begin position="581"/>
        <end position="621"/>
    </location>
</feature>
<keyword evidence="12" id="KW-1185">Reference proteome</keyword>
<dbReference type="SMART" id="SM00061">
    <property type="entry name" value="MATH"/>
    <property type="match status" value="1"/>
</dbReference>
<evidence type="ECO:0000256" key="5">
    <source>
        <dbReference type="ARBA" id="ARBA00022833"/>
    </source>
</evidence>
<evidence type="ECO:0000313" key="12">
    <source>
        <dbReference type="Proteomes" id="UP000007110"/>
    </source>
</evidence>
<dbReference type="InterPro" id="IPR003649">
    <property type="entry name" value="Bbox_C"/>
</dbReference>
<feature type="compositionally biased region" description="Polar residues" evidence="7">
    <location>
        <begin position="806"/>
        <end position="838"/>
    </location>
</feature>
<dbReference type="PROSITE" id="PS50089">
    <property type="entry name" value="ZF_RING_2"/>
    <property type="match status" value="1"/>
</dbReference>
<evidence type="ECO:0000256" key="4">
    <source>
        <dbReference type="ARBA" id="ARBA00022771"/>
    </source>
</evidence>
<keyword evidence="4 6" id="KW-0863">Zinc-finger</keyword>
<dbReference type="SMART" id="SM00336">
    <property type="entry name" value="BBOX"/>
    <property type="match status" value="1"/>
</dbReference>
<dbReference type="Pfam" id="PF22486">
    <property type="entry name" value="MATH_2"/>
    <property type="match status" value="1"/>
</dbReference>
<dbReference type="CTD" id="4591"/>
<evidence type="ECO:0000256" key="2">
    <source>
        <dbReference type="ARBA" id="ARBA00022490"/>
    </source>
</evidence>